<dbReference type="SUPFAM" id="SSF52172">
    <property type="entry name" value="CheY-like"/>
    <property type="match status" value="1"/>
</dbReference>
<dbReference type="GO" id="GO:0000160">
    <property type="term" value="P:phosphorelay signal transduction system"/>
    <property type="evidence" value="ECO:0007669"/>
    <property type="project" value="UniProtKB-KW"/>
</dbReference>
<evidence type="ECO:0000259" key="7">
    <source>
        <dbReference type="PROSITE" id="PS50110"/>
    </source>
</evidence>
<evidence type="ECO:0000313" key="9">
    <source>
        <dbReference type="Proteomes" id="UP000178406"/>
    </source>
</evidence>
<dbReference type="SMART" id="SM00448">
    <property type="entry name" value="REC"/>
    <property type="match status" value="1"/>
</dbReference>
<dbReference type="InterPro" id="IPR001789">
    <property type="entry name" value="Sig_transdc_resp-reg_receiver"/>
</dbReference>
<dbReference type="CDD" id="cd17574">
    <property type="entry name" value="REC_OmpR"/>
    <property type="match status" value="1"/>
</dbReference>
<gene>
    <name evidence="8" type="ORF">A3J56_03350</name>
</gene>
<keyword evidence="1 6" id="KW-0597">Phosphoprotein</keyword>
<dbReference type="InterPro" id="IPR011006">
    <property type="entry name" value="CheY-like_superfamily"/>
</dbReference>
<comment type="caution">
    <text evidence="8">The sequence shown here is derived from an EMBL/GenBank/DDBJ whole genome shotgun (WGS) entry which is preliminary data.</text>
</comment>
<dbReference type="STRING" id="1798338.A3J56_03350"/>
<organism evidence="8 9">
    <name type="scientific">Candidatus Giovannonibacteria bacterium RIFCSPHIGHO2_02_FULL_46_20</name>
    <dbReference type="NCBI Taxonomy" id="1798338"/>
    <lineage>
        <taxon>Bacteria</taxon>
        <taxon>Candidatus Giovannoniibacteriota</taxon>
    </lineage>
</organism>
<proteinExistence type="predicted"/>
<dbReference type="AlphaFoldDB" id="A0A1F5WGA2"/>
<dbReference type="FunFam" id="3.40.50.2300:FF:000001">
    <property type="entry name" value="DNA-binding response regulator PhoB"/>
    <property type="match status" value="1"/>
</dbReference>
<dbReference type="PANTHER" id="PTHR44591:SF3">
    <property type="entry name" value="RESPONSE REGULATORY DOMAIN-CONTAINING PROTEIN"/>
    <property type="match status" value="1"/>
</dbReference>
<protein>
    <recommendedName>
        <fullName evidence="7">Response regulatory domain-containing protein</fullName>
    </recommendedName>
</protein>
<keyword evidence="4" id="KW-0238">DNA-binding</keyword>
<feature type="modified residue" description="4-aspartylphosphate" evidence="6">
    <location>
        <position position="59"/>
    </location>
</feature>
<dbReference type="EMBL" id="MFHQ01000007">
    <property type="protein sequence ID" value="OGF74742.1"/>
    <property type="molecule type" value="Genomic_DNA"/>
</dbReference>
<dbReference type="GO" id="GO:0003677">
    <property type="term" value="F:DNA binding"/>
    <property type="evidence" value="ECO:0007669"/>
    <property type="project" value="UniProtKB-KW"/>
</dbReference>
<keyword evidence="5" id="KW-0804">Transcription</keyword>
<dbReference type="PANTHER" id="PTHR44591">
    <property type="entry name" value="STRESS RESPONSE REGULATOR PROTEIN 1"/>
    <property type="match status" value="1"/>
</dbReference>
<keyword evidence="3" id="KW-0805">Transcription regulation</keyword>
<dbReference type="Proteomes" id="UP000178406">
    <property type="component" value="Unassembled WGS sequence"/>
</dbReference>
<evidence type="ECO:0000256" key="6">
    <source>
        <dbReference type="PROSITE-ProRule" id="PRU00169"/>
    </source>
</evidence>
<evidence type="ECO:0000313" key="8">
    <source>
        <dbReference type="EMBL" id="OGF74742.1"/>
    </source>
</evidence>
<dbReference type="Gene3D" id="3.40.50.2300">
    <property type="match status" value="1"/>
</dbReference>
<evidence type="ECO:0000256" key="5">
    <source>
        <dbReference type="ARBA" id="ARBA00023163"/>
    </source>
</evidence>
<evidence type="ECO:0000256" key="2">
    <source>
        <dbReference type="ARBA" id="ARBA00023012"/>
    </source>
</evidence>
<accession>A0A1F5WGA2</accession>
<dbReference type="Pfam" id="PF00072">
    <property type="entry name" value="Response_reg"/>
    <property type="match status" value="1"/>
</dbReference>
<dbReference type="PROSITE" id="PS50110">
    <property type="entry name" value="RESPONSE_REGULATORY"/>
    <property type="match status" value="1"/>
</dbReference>
<name>A0A1F5WGA2_9BACT</name>
<dbReference type="InterPro" id="IPR050595">
    <property type="entry name" value="Bact_response_regulator"/>
</dbReference>
<evidence type="ECO:0000256" key="3">
    <source>
        <dbReference type="ARBA" id="ARBA00023015"/>
    </source>
</evidence>
<sequence>MSQETTTPTSVLIVEDDRFLRDLIQQKLTKEGFTTISAVDGEEGLKITKEQKPHLVLLDLILPGMDGFEVLRKIKSDPETAATPVVVLSNLGQKEDMDRAMKIGADDFMVKAHFTPTEIISKVRSILKEKYFQ</sequence>
<keyword evidence="2" id="KW-0902">Two-component regulatory system</keyword>
<evidence type="ECO:0000256" key="4">
    <source>
        <dbReference type="ARBA" id="ARBA00023125"/>
    </source>
</evidence>
<evidence type="ECO:0000256" key="1">
    <source>
        <dbReference type="ARBA" id="ARBA00022553"/>
    </source>
</evidence>
<feature type="domain" description="Response regulatory" evidence="7">
    <location>
        <begin position="10"/>
        <end position="126"/>
    </location>
</feature>
<reference evidence="8 9" key="1">
    <citation type="journal article" date="2016" name="Nat. Commun.">
        <title>Thousands of microbial genomes shed light on interconnected biogeochemical processes in an aquifer system.</title>
        <authorList>
            <person name="Anantharaman K."/>
            <person name="Brown C.T."/>
            <person name="Hug L.A."/>
            <person name="Sharon I."/>
            <person name="Castelle C.J."/>
            <person name="Probst A.J."/>
            <person name="Thomas B.C."/>
            <person name="Singh A."/>
            <person name="Wilkins M.J."/>
            <person name="Karaoz U."/>
            <person name="Brodie E.L."/>
            <person name="Williams K.H."/>
            <person name="Hubbard S.S."/>
            <person name="Banfield J.F."/>
        </authorList>
    </citation>
    <scope>NUCLEOTIDE SEQUENCE [LARGE SCALE GENOMIC DNA]</scope>
</reference>